<protein>
    <recommendedName>
        <fullName evidence="3">Intracellular proteinase inhibitor BsuPI domain-containing protein</fullName>
    </recommendedName>
</protein>
<proteinExistence type="predicted"/>
<evidence type="ECO:0000313" key="1">
    <source>
        <dbReference type="EMBL" id="CAE6500206.1"/>
    </source>
</evidence>
<dbReference type="AlphaFoldDB" id="A0A812EXP4"/>
<comment type="caution">
    <text evidence="1">The sequence shown here is derived from an EMBL/GenBank/DDBJ whole genome shotgun (WGS) entry which is preliminary data.</text>
</comment>
<organism evidence="1 2">
    <name type="scientific">Candidatus Nitrosotenuis uzonensis</name>
    <dbReference type="NCBI Taxonomy" id="1407055"/>
    <lineage>
        <taxon>Archaea</taxon>
        <taxon>Nitrososphaerota</taxon>
        <taxon>Candidatus Nitrosotenuis</taxon>
    </lineage>
</organism>
<dbReference type="EMBL" id="CAJNAQ010000005">
    <property type="protein sequence ID" value="CAE6500206.1"/>
    <property type="molecule type" value="Genomic_DNA"/>
</dbReference>
<evidence type="ECO:0008006" key="3">
    <source>
        <dbReference type="Google" id="ProtNLM"/>
    </source>
</evidence>
<reference evidence="1" key="1">
    <citation type="submission" date="2021-02" db="EMBL/GenBank/DDBJ databases">
        <authorList>
            <person name="Han P."/>
        </authorList>
    </citation>
    <scope>NUCLEOTIDE SEQUENCE</scope>
    <source>
        <strain evidence="1">Candidatus Nitrosotenuis uzonensis 5A</strain>
    </source>
</reference>
<gene>
    <name evidence="1" type="ORF">NUZ5A_50990</name>
</gene>
<accession>A0A812EXP4</accession>
<sequence>MLFALVLLAFFFINTAHAIDIASDSKTKTVEIGKQIQIAADLKNGQDIPQNFAYIVQIQNEDGITVSLSWITGQLAAAQAFSPSISWTPNEPGLYEATIFVWESVNNPAALSPTLTLQISVGPSA</sequence>
<dbReference type="Proteomes" id="UP000655759">
    <property type="component" value="Unassembled WGS sequence"/>
</dbReference>
<name>A0A812EXP4_9ARCH</name>
<evidence type="ECO:0000313" key="2">
    <source>
        <dbReference type="Proteomes" id="UP000655759"/>
    </source>
</evidence>